<sequence>MDIFEVSINYADSTHGGDRRKTSQQCIFHAHGGHCIDTQPLEAHIPCPLSLPRYGCHLCLNLEQRGFLEVEGPARVDLRCGEKQSLSELQNPDPERSLAPHWRVQQRGIHATACIIKNIVAGVSSNSQKPLLVVDLLPSRFAEWSLASWSIQAAFLQEANRELDVRFLGVYHSDNAEELTSARAVLMGRLISDYWDGCEKAGSKTREASSFSESLPTLQSLVINEDGEIKFFDCSVMHDCLISMGLKDFTAKLAEDTEISGALRTFHAAQQRGNATPSVSTATDNTLVAMADSKEIKSAADIMCDVAKHQGVTEIRIVDHTAGTGDRPLAYRYDISAMTMVNVYKPKELAADTDKQHIRSVQFGAVFHAKYSQLPRCQLCDVVWEAMVG</sequence>
<name>A0ABP0SPB9_9DINO</name>
<reference evidence="1 2" key="1">
    <citation type="submission" date="2024-02" db="EMBL/GenBank/DDBJ databases">
        <authorList>
            <person name="Chen Y."/>
            <person name="Shah S."/>
            <person name="Dougan E. K."/>
            <person name="Thang M."/>
            <person name="Chan C."/>
        </authorList>
    </citation>
    <scope>NUCLEOTIDE SEQUENCE [LARGE SCALE GENOMIC DNA]</scope>
</reference>
<dbReference type="Proteomes" id="UP001642464">
    <property type="component" value="Unassembled WGS sequence"/>
</dbReference>
<proteinExistence type="predicted"/>
<evidence type="ECO:0000313" key="2">
    <source>
        <dbReference type="Proteomes" id="UP001642464"/>
    </source>
</evidence>
<gene>
    <name evidence="1" type="ORF">SCF082_LOCUS52861</name>
</gene>
<keyword evidence="2" id="KW-1185">Reference proteome</keyword>
<comment type="caution">
    <text evidence="1">The sequence shown here is derived from an EMBL/GenBank/DDBJ whole genome shotgun (WGS) entry which is preliminary data.</text>
</comment>
<evidence type="ECO:0000313" key="1">
    <source>
        <dbReference type="EMBL" id="CAK9114108.1"/>
    </source>
</evidence>
<organism evidence="1 2">
    <name type="scientific">Durusdinium trenchii</name>
    <dbReference type="NCBI Taxonomy" id="1381693"/>
    <lineage>
        <taxon>Eukaryota</taxon>
        <taxon>Sar</taxon>
        <taxon>Alveolata</taxon>
        <taxon>Dinophyceae</taxon>
        <taxon>Suessiales</taxon>
        <taxon>Symbiodiniaceae</taxon>
        <taxon>Durusdinium</taxon>
    </lineage>
</organism>
<protein>
    <submittedName>
        <fullName evidence="1">Uncharacterized protein</fullName>
    </submittedName>
</protein>
<accession>A0ABP0SPB9</accession>
<dbReference type="EMBL" id="CAXAMM010044306">
    <property type="protein sequence ID" value="CAK9114108.1"/>
    <property type="molecule type" value="Genomic_DNA"/>
</dbReference>